<dbReference type="STRING" id="1123377.GCA_000423885_01828"/>
<evidence type="ECO:0000256" key="2">
    <source>
        <dbReference type="ARBA" id="ARBA00022603"/>
    </source>
</evidence>
<dbReference type="PIRSF" id="PIRSF003085">
    <property type="entry name" value="CMAS"/>
    <property type="match status" value="1"/>
</dbReference>
<evidence type="ECO:0000256" key="1">
    <source>
        <dbReference type="ARBA" id="ARBA00010815"/>
    </source>
</evidence>
<name>A0A5R9PH50_9GAMM</name>
<keyword evidence="5" id="KW-0443">Lipid metabolism</keyword>
<proteinExistence type="inferred from homology"/>
<dbReference type="SUPFAM" id="SSF53335">
    <property type="entry name" value="S-adenosyl-L-methionine-dependent methyltransferases"/>
    <property type="match status" value="1"/>
</dbReference>
<dbReference type="AlphaFoldDB" id="A0A5R9PH50"/>
<dbReference type="NCBIfam" id="NF008686">
    <property type="entry name" value="PRK11705.1"/>
    <property type="match status" value="1"/>
</dbReference>
<dbReference type="CDD" id="cd02440">
    <property type="entry name" value="AdoMet_MTases"/>
    <property type="match status" value="1"/>
</dbReference>
<evidence type="ECO:0000313" key="6">
    <source>
        <dbReference type="EMBL" id="TLX22078.1"/>
    </source>
</evidence>
<reference evidence="6 7" key="1">
    <citation type="submission" date="2019-04" db="EMBL/GenBank/DDBJ databases">
        <authorList>
            <person name="Grouzdev D.S."/>
            <person name="Nazina T.N."/>
        </authorList>
    </citation>
    <scope>NUCLEOTIDE SEQUENCE [LARGE SCALE GENOMIC DNA]</scope>
    <source>
        <strain evidence="6 7">SHC 3-19</strain>
    </source>
</reference>
<comment type="similarity">
    <text evidence="1">Belongs to the CFA/CMAS family.</text>
</comment>
<dbReference type="InterPro" id="IPR029063">
    <property type="entry name" value="SAM-dependent_MTases_sf"/>
</dbReference>
<protein>
    <submittedName>
        <fullName evidence="6">Cyclopropane fatty acyl phospholipid synthase</fullName>
        <ecNumber evidence="6">2.1.1.79</ecNumber>
    </submittedName>
</protein>
<keyword evidence="4" id="KW-0949">S-adenosyl-L-methionine</keyword>
<dbReference type="PANTHER" id="PTHR43667:SF1">
    <property type="entry name" value="CYCLOPROPANE-FATTY-ACYL-PHOSPHOLIPID SYNTHASE"/>
    <property type="match status" value="1"/>
</dbReference>
<dbReference type="GO" id="GO:0008825">
    <property type="term" value="F:cyclopropane-fatty-acyl-phospholipid synthase activity"/>
    <property type="evidence" value="ECO:0007669"/>
    <property type="project" value="UniProtKB-EC"/>
</dbReference>
<sequence>MPAIHPLRDRVAALLAGADIHPDGGGECDPAIHDQRFYSRVLAQGSLGLGETWMDGWWDVASLDGMLARLLAAQLDERVHGLASLADGLRARLLNLQAERRSREVGRRHYDLGNDLYAAMLGKRLIYSCGYWRDAQDLDAAQEAKLDLVCRKLRLRPGQRLLDIGCGWGEALKFAAERYGVQGVGVTISAEQAAYARELCAGLPVEIRLQDYRHIEPNAFDRVLSIGMFEHVGARNYATFFDVARRSLDPAGEHGGLALLHCIGSNTSTSHTDPWIARYIFPNSMIPSAAQIAAALEGRFVVEDWHGFGPDYDRTLQAWRANIESAWERLPPRYDARFRRMWRFYLAASMASFRVRRNQLWQLLLSPRGVPGGLQEIR</sequence>
<keyword evidence="3 6" id="KW-0808">Transferase</keyword>
<evidence type="ECO:0000256" key="3">
    <source>
        <dbReference type="ARBA" id="ARBA00022679"/>
    </source>
</evidence>
<dbReference type="EC" id="2.1.1.79" evidence="6"/>
<dbReference type="Proteomes" id="UP000308508">
    <property type="component" value="Unassembled WGS sequence"/>
</dbReference>
<keyword evidence="2 6" id="KW-0489">Methyltransferase</keyword>
<evidence type="ECO:0000256" key="4">
    <source>
        <dbReference type="ARBA" id="ARBA00022691"/>
    </source>
</evidence>
<dbReference type="InterPro" id="IPR003333">
    <property type="entry name" value="CMAS"/>
</dbReference>
<comment type="caution">
    <text evidence="6">The sequence shown here is derived from an EMBL/GenBank/DDBJ whole genome shotgun (WGS) entry which is preliminary data.</text>
</comment>
<accession>A0A5R9PH50</accession>
<evidence type="ECO:0000256" key="5">
    <source>
        <dbReference type="ARBA" id="ARBA00023098"/>
    </source>
</evidence>
<dbReference type="InterPro" id="IPR050723">
    <property type="entry name" value="CFA/CMAS"/>
</dbReference>
<dbReference type="GO" id="GO:0008610">
    <property type="term" value="P:lipid biosynthetic process"/>
    <property type="evidence" value="ECO:0007669"/>
    <property type="project" value="InterPro"/>
</dbReference>
<dbReference type="RefSeq" id="WP_138348382.1">
    <property type="nucleotide sequence ID" value="NZ_SROY01000002.1"/>
</dbReference>
<keyword evidence="7" id="KW-1185">Reference proteome</keyword>
<dbReference type="Pfam" id="PF02353">
    <property type="entry name" value="CMAS"/>
    <property type="match status" value="1"/>
</dbReference>
<dbReference type="GO" id="GO:0032259">
    <property type="term" value="P:methylation"/>
    <property type="evidence" value="ECO:0007669"/>
    <property type="project" value="UniProtKB-KW"/>
</dbReference>
<dbReference type="EMBL" id="SROY01000002">
    <property type="protein sequence ID" value="TLX22078.1"/>
    <property type="molecule type" value="Genomic_DNA"/>
</dbReference>
<dbReference type="PANTHER" id="PTHR43667">
    <property type="entry name" value="CYCLOPROPANE-FATTY-ACYL-PHOSPHOLIPID SYNTHASE"/>
    <property type="match status" value="1"/>
</dbReference>
<dbReference type="Gene3D" id="3.40.50.150">
    <property type="entry name" value="Vaccinia Virus protein VP39"/>
    <property type="match status" value="1"/>
</dbReference>
<evidence type="ECO:0000313" key="7">
    <source>
        <dbReference type="Proteomes" id="UP000308508"/>
    </source>
</evidence>
<organism evidence="6 7">
    <name type="scientific">Thermomonas fusca</name>
    <dbReference type="NCBI Taxonomy" id="215690"/>
    <lineage>
        <taxon>Bacteria</taxon>
        <taxon>Pseudomonadati</taxon>
        <taxon>Pseudomonadota</taxon>
        <taxon>Gammaproteobacteria</taxon>
        <taxon>Lysobacterales</taxon>
        <taxon>Lysobacteraceae</taxon>
        <taxon>Thermomonas</taxon>
    </lineage>
</organism>
<gene>
    <name evidence="6" type="ORF">E5S66_06005</name>
</gene>